<dbReference type="InterPro" id="IPR008906">
    <property type="entry name" value="HATC_C_dom"/>
</dbReference>
<accession>A0AA88HQC6</accession>
<dbReference type="EMBL" id="JAVRJZ010000013">
    <property type="protein sequence ID" value="KAK2714604.1"/>
    <property type="molecule type" value="Genomic_DNA"/>
</dbReference>
<dbReference type="SUPFAM" id="SSF53098">
    <property type="entry name" value="Ribonuclease H-like"/>
    <property type="match status" value="1"/>
</dbReference>
<protein>
    <recommendedName>
        <fullName evidence="1">HAT C-terminal dimerisation domain-containing protein</fullName>
    </recommendedName>
</protein>
<name>A0AA88HQC6_ARTSF</name>
<reference evidence="2" key="1">
    <citation type="submission" date="2023-07" db="EMBL/GenBank/DDBJ databases">
        <title>Chromosome-level genome assembly of Artemia franciscana.</title>
        <authorList>
            <person name="Jo E."/>
        </authorList>
    </citation>
    <scope>NUCLEOTIDE SEQUENCE</scope>
    <source>
        <tissue evidence="2">Whole body</tissue>
    </source>
</reference>
<keyword evidence="3" id="KW-1185">Reference proteome</keyword>
<gene>
    <name evidence="2" type="ORF">QYM36_008979</name>
</gene>
<evidence type="ECO:0000313" key="3">
    <source>
        <dbReference type="Proteomes" id="UP001187531"/>
    </source>
</evidence>
<dbReference type="InterPro" id="IPR012337">
    <property type="entry name" value="RNaseH-like_sf"/>
</dbReference>
<dbReference type="GO" id="GO:0046983">
    <property type="term" value="F:protein dimerization activity"/>
    <property type="evidence" value="ECO:0007669"/>
    <property type="project" value="InterPro"/>
</dbReference>
<feature type="domain" description="HAT C-terminal dimerisation" evidence="1">
    <location>
        <begin position="2"/>
        <end position="50"/>
    </location>
</feature>
<dbReference type="AlphaFoldDB" id="A0AA88HQC6"/>
<proteinExistence type="predicted"/>
<dbReference type="Proteomes" id="UP001187531">
    <property type="component" value="Unassembled WGS sequence"/>
</dbReference>
<dbReference type="Pfam" id="PF05699">
    <property type="entry name" value="Dimer_Tnp_hAT"/>
    <property type="match status" value="1"/>
</dbReference>
<sequence>MLTGVAVKISTICVTVASCDRLWSAYGLIQTRRRNHIKHETANKILMVRQSFNSKHKMSIAMQLQKCVKLDVKGWKGMFTLPSCLSFNRSLPRDAGDGLVEDDLPKIAFEDAPDEEKKQQL</sequence>
<organism evidence="2 3">
    <name type="scientific">Artemia franciscana</name>
    <name type="common">Brine shrimp</name>
    <name type="synonym">Artemia sanfranciscana</name>
    <dbReference type="NCBI Taxonomy" id="6661"/>
    <lineage>
        <taxon>Eukaryota</taxon>
        <taxon>Metazoa</taxon>
        <taxon>Ecdysozoa</taxon>
        <taxon>Arthropoda</taxon>
        <taxon>Crustacea</taxon>
        <taxon>Branchiopoda</taxon>
        <taxon>Anostraca</taxon>
        <taxon>Artemiidae</taxon>
        <taxon>Artemia</taxon>
    </lineage>
</organism>
<evidence type="ECO:0000313" key="2">
    <source>
        <dbReference type="EMBL" id="KAK2714604.1"/>
    </source>
</evidence>
<comment type="caution">
    <text evidence="2">The sequence shown here is derived from an EMBL/GenBank/DDBJ whole genome shotgun (WGS) entry which is preliminary data.</text>
</comment>
<evidence type="ECO:0000259" key="1">
    <source>
        <dbReference type="Pfam" id="PF05699"/>
    </source>
</evidence>